<keyword evidence="2" id="KW-0812">Transmembrane</keyword>
<gene>
    <name evidence="3" type="ORF">JOC95_002599</name>
</gene>
<dbReference type="InterPro" id="IPR003737">
    <property type="entry name" value="GlcNAc_PI_deacetylase-related"/>
</dbReference>
<dbReference type="EMBL" id="JAFBED010000005">
    <property type="protein sequence ID" value="MBM7620744.1"/>
    <property type="molecule type" value="Genomic_DNA"/>
</dbReference>
<evidence type="ECO:0000256" key="2">
    <source>
        <dbReference type="SAM" id="Phobius"/>
    </source>
</evidence>
<dbReference type="Gene3D" id="3.40.50.10320">
    <property type="entry name" value="LmbE-like"/>
    <property type="match status" value="1"/>
</dbReference>
<accession>A0ABS2P1B0</accession>
<keyword evidence="4" id="KW-1185">Reference proteome</keyword>
<keyword evidence="2" id="KW-1133">Transmembrane helix</keyword>
<name>A0ABS2P1B0_9BACI</name>
<dbReference type="SUPFAM" id="SSF102588">
    <property type="entry name" value="LmbE-like"/>
    <property type="match status" value="1"/>
</dbReference>
<comment type="caution">
    <text evidence="3">The sequence shown here is derived from an EMBL/GenBank/DDBJ whole genome shotgun (WGS) entry which is preliminary data.</text>
</comment>
<evidence type="ECO:0000313" key="4">
    <source>
        <dbReference type="Proteomes" id="UP000737402"/>
    </source>
</evidence>
<dbReference type="PANTHER" id="PTHR12993">
    <property type="entry name" value="N-ACETYLGLUCOSAMINYL-PHOSPHATIDYLINOSITOL DE-N-ACETYLASE-RELATED"/>
    <property type="match status" value="1"/>
</dbReference>
<evidence type="ECO:0000256" key="1">
    <source>
        <dbReference type="ARBA" id="ARBA00001947"/>
    </source>
</evidence>
<proteinExistence type="predicted"/>
<comment type="cofactor">
    <cofactor evidence="1">
        <name>Zn(2+)</name>
        <dbReference type="ChEBI" id="CHEBI:29105"/>
    </cofactor>
</comment>
<organism evidence="3 4">
    <name type="scientific">Sutcliffiella tianshenii</name>
    <dbReference type="NCBI Taxonomy" id="1463404"/>
    <lineage>
        <taxon>Bacteria</taxon>
        <taxon>Bacillati</taxon>
        <taxon>Bacillota</taxon>
        <taxon>Bacilli</taxon>
        <taxon>Bacillales</taxon>
        <taxon>Bacillaceae</taxon>
        <taxon>Sutcliffiella</taxon>
    </lineage>
</organism>
<keyword evidence="2" id="KW-0472">Membrane</keyword>
<dbReference type="Proteomes" id="UP000737402">
    <property type="component" value="Unassembled WGS sequence"/>
</dbReference>
<feature type="transmembrane region" description="Helical" evidence="2">
    <location>
        <begin position="21"/>
        <end position="41"/>
    </location>
</feature>
<evidence type="ECO:0000313" key="3">
    <source>
        <dbReference type="EMBL" id="MBM7620744.1"/>
    </source>
</evidence>
<reference evidence="3 4" key="1">
    <citation type="submission" date="2021-01" db="EMBL/GenBank/DDBJ databases">
        <title>Genomic Encyclopedia of Type Strains, Phase IV (KMG-IV): sequencing the most valuable type-strain genomes for metagenomic binning, comparative biology and taxonomic classification.</title>
        <authorList>
            <person name="Goeker M."/>
        </authorList>
    </citation>
    <scope>NUCLEOTIDE SEQUENCE [LARGE SCALE GENOMIC DNA]</scope>
    <source>
        <strain evidence="3 4">DSM 25879</strain>
    </source>
</reference>
<dbReference type="InterPro" id="IPR024078">
    <property type="entry name" value="LmbE-like_dom_sf"/>
</dbReference>
<dbReference type="PANTHER" id="PTHR12993:SF11">
    <property type="entry name" value="N-ACETYLGLUCOSAMINYL-PHOSPHATIDYLINOSITOL DE-N-ACETYLASE"/>
    <property type="match status" value="1"/>
</dbReference>
<dbReference type="Pfam" id="PF02585">
    <property type="entry name" value="PIG-L"/>
    <property type="match status" value="1"/>
</dbReference>
<protein>
    <submittedName>
        <fullName evidence="3">LmbE family N-acetylglucosaminyl deacetylase</fullName>
    </submittedName>
</protein>
<sequence length="292" mass="32470">MAQTVLRKGSKKSILLKVSGILILFLLLLSAIGTYSLNAYINDKTVPVKNTLVASGESKNLLAIFAHPDDEIMAAGTLHKLADEGVNITLLYLTKGEAGPTGGIVSQDELGAEREKETKKVAEILNVEHLEILDYPDGGLVEADQAAIKKSITDIIRQTKPSTVITFDDTVGLYGHADHLLTGKLVKEILLEESYGVERFYQMTLPQPMIDTALKISKTFQERYPTDPKDGLPQPTVAIKMASEAREKISVVKAHKTQWEVTGDVQPLHDKLPYWIYYRIFDREYFAEVELD</sequence>
<dbReference type="RefSeq" id="WP_204416751.1">
    <property type="nucleotide sequence ID" value="NZ_JAFBED010000005.1"/>
</dbReference>